<comment type="subunit">
    <text evidence="3">Homodimer.</text>
</comment>
<proteinExistence type="inferred from homology"/>
<feature type="binding site" evidence="3">
    <location>
        <position position="225"/>
    </location>
    <ligand>
        <name>Mg(2+)</name>
        <dbReference type="ChEBI" id="CHEBI:18420"/>
        <label>2</label>
    </ligand>
</feature>
<accession>A0A5M8NZY5</accession>
<dbReference type="EC" id="2.4.2.18" evidence="3"/>
<dbReference type="InterPro" id="IPR005940">
    <property type="entry name" value="Anthranilate_Pribosyl_Tfrase"/>
</dbReference>
<keyword evidence="3" id="KW-0479">Metal-binding</keyword>
<dbReference type="InterPro" id="IPR000312">
    <property type="entry name" value="Glycosyl_Trfase_fam3"/>
</dbReference>
<dbReference type="Gene3D" id="3.40.1030.10">
    <property type="entry name" value="Nucleoside phosphorylase/phosphoribosyltransferase catalytic domain"/>
    <property type="match status" value="1"/>
</dbReference>
<dbReference type="InterPro" id="IPR036320">
    <property type="entry name" value="Glycosyl_Trfase_fam3_N_dom_sf"/>
</dbReference>
<dbReference type="InterPro" id="IPR035902">
    <property type="entry name" value="Nuc_phospho_transferase"/>
</dbReference>
<feature type="binding site" evidence="3">
    <location>
        <position position="88"/>
    </location>
    <ligand>
        <name>5-phospho-alpha-D-ribose 1-diphosphate</name>
        <dbReference type="ChEBI" id="CHEBI:58017"/>
    </ligand>
</feature>
<dbReference type="PANTHER" id="PTHR43285">
    <property type="entry name" value="ANTHRANILATE PHOSPHORIBOSYLTRANSFERASE"/>
    <property type="match status" value="1"/>
</dbReference>
<feature type="binding site" evidence="3">
    <location>
        <position position="225"/>
    </location>
    <ligand>
        <name>Mg(2+)</name>
        <dbReference type="ChEBI" id="CHEBI:18420"/>
        <label>1</label>
    </ligand>
</feature>
<evidence type="ECO:0000259" key="5">
    <source>
        <dbReference type="Pfam" id="PF02885"/>
    </source>
</evidence>
<dbReference type="AlphaFoldDB" id="A0A5M8NZY5"/>
<comment type="catalytic activity">
    <reaction evidence="3">
        <text>N-(5-phospho-beta-D-ribosyl)anthranilate + diphosphate = 5-phospho-alpha-D-ribose 1-diphosphate + anthranilate</text>
        <dbReference type="Rhea" id="RHEA:11768"/>
        <dbReference type="ChEBI" id="CHEBI:16567"/>
        <dbReference type="ChEBI" id="CHEBI:18277"/>
        <dbReference type="ChEBI" id="CHEBI:33019"/>
        <dbReference type="ChEBI" id="CHEBI:58017"/>
        <dbReference type="EC" id="2.4.2.18"/>
    </reaction>
</comment>
<keyword evidence="3" id="KW-0460">Magnesium</keyword>
<evidence type="ECO:0000256" key="1">
    <source>
        <dbReference type="ARBA" id="ARBA00022676"/>
    </source>
</evidence>
<feature type="binding site" evidence="3">
    <location>
        <position position="80"/>
    </location>
    <ligand>
        <name>anthranilate</name>
        <dbReference type="ChEBI" id="CHEBI:16567"/>
        <label>1</label>
    </ligand>
</feature>
<gene>
    <name evidence="3" type="primary">trpD</name>
    <name evidence="6" type="ORF">EZS26_002046</name>
</gene>
<dbReference type="Gene3D" id="1.20.970.10">
    <property type="entry name" value="Transferase, Pyrimidine Nucleoside Phosphorylase, Chain C"/>
    <property type="match status" value="1"/>
</dbReference>
<feature type="binding site" evidence="3">
    <location>
        <position position="166"/>
    </location>
    <ligand>
        <name>anthranilate</name>
        <dbReference type="ChEBI" id="CHEBI:16567"/>
        <label>2</label>
    </ligand>
</feature>
<comment type="pathway">
    <text evidence="3">Amino-acid biosynthesis; L-tryptophan biosynthesis; L-tryptophan from chorismate: step 2/5.</text>
</comment>
<evidence type="ECO:0000256" key="3">
    <source>
        <dbReference type="HAMAP-Rule" id="MF_00211"/>
    </source>
</evidence>
<keyword evidence="2 3" id="KW-0808">Transferase</keyword>
<dbReference type="PANTHER" id="PTHR43285:SF2">
    <property type="entry name" value="ANTHRANILATE PHOSPHORIBOSYLTRANSFERASE"/>
    <property type="match status" value="1"/>
</dbReference>
<feature type="binding site" evidence="3">
    <location>
        <position position="92"/>
    </location>
    <ligand>
        <name>Mg(2+)</name>
        <dbReference type="ChEBI" id="CHEBI:18420"/>
        <label>1</label>
    </ligand>
</feature>
<keyword evidence="3" id="KW-0028">Amino-acid biosynthesis</keyword>
<dbReference type="SUPFAM" id="SSF47648">
    <property type="entry name" value="Nucleoside phosphorylase/phosphoribosyltransferase N-terminal domain"/>
    <property type="match status" value="1"/>
</dbReference>
<comment type="cofactor">
    <cofactor evidence="3">
        <name>Mg(2+)</name>
        <dbReference type="ChEBI" id="CHEBI:18420"/>
    </cofactor>
    <text evidence="3">Binds 2 magnesium ions per monomer.</text>
</comment>
<dbReference type="GO" id="GO:0000162">
    <property type="term" value="P:L-tryptophan biosynthetic process"/>
    <property type="evidence" value="ECO:0007669"/>
    <property type="project" value="UniProtKB-UniRule"/>
</dbReference>
<dbReference type="GO" id="GO:0004048">
    <property type="term" value="F:anthranilate phosphoribosyltransferase activity"/>
    <property type="evidence" value="ECO:0007669"/>
    <property type="project" value="UniProtKB-UniRule"/>
</dbReference>
<feature type="domain" description="Glycosyl transferase family 3 N-terminal" evidence="5">
    <location>
        <begin position="4"/>
        <end position="62"/>
    </location>
</feature>
<feature type="binding site" evidence="3">
    <location>
        <position position="120"/>
    </location>
    <ligand>
        <name>5-phospho-alpha-D-ribose 1-diphosphate</name>
        <dbReference type="ChEBI" id="CHEBI:58017"/>
    </ligand>
</feature>
<feature type="domain" description="Glycosyl transferase family 3" evidence="4">
    <location>
        <begin position="74"/>
        <end position="320"/>
    </location>
</feature>
<feature type="binding site" evidence="3">
    <location>
        <position position="111"/>
    </location>
    <ligand>
        <name>anthranilate</name>
        <dbReference type="ChEBI" id="CHEBI:16567"/>
        <label>1</label>
    </ligand>
</feature>
<dbReference type="EMBL" id="SNRX01000014">
    <property type="protein sequence ID" value="KAA6301737.1"/>
    <property type="molecule type" value="Genomic_DNA"/>
</dbReference>
<sequence length="333" mass="36929">MKATLSKLFEHQYLSRDEAKRILTNMAKGQYNESQIAAFITVYFMRSISVEEILGFRDALLEMRFNVDPLNEYNPIDIVGTGGDGKNTFNISTAACFVTAGAGYKVVKHGNFGATSVSGASNVMEEHDVKFTQDLDIHKKSLDETNIAYLHAPLFNPALKTVAPVRKALAVRTFFNILGPIVNPLVPKRQVLGVYDLKMARLYNYIYQESGDDFSIVHSLDGYDEISLTDTFIIINKFGESIYTPEELGFERASPTELCGGDTPKKAAKIFDNVLNNRATEAQKNTVIINAATAIQTIEPQLDIQTCIHKAKYSLEAGKAQTAFSKFLTINTL</sequence>
<dbReference type="SUPFAM" id="SSF52418">
    <property type="entry name" value="Nucleoside phosphorylase/phosphoribosyltransferase catalytic domain"/>
    <property type="match status" value="1"/>
</dbReference>
<comment type="similarity">
    <text evidence="3">Belongs to the anthranilate phosphoribosyltransferase family.</text>
</comment>
<feature type="binding site" evidence="3">
    <location>
        <begin position="108"/>
        <end position="116"/>
    </location>
    <ligand>
        <name>5-phospho-alpha-D-ribose 1-diphosphate</name>
        <dbReference type="ChEBI" id="CHEBI:58017"/>
    </ligand>
</feature>
<dbReference type="GO" id="GO:0000287">
    <property type="term" value="F:magnesium ion binding"/>
    <property type="evidence" value="ECO:0007669"/>
    <property type="project" value="UniProtKB-UniRule"/>
</dbReference>
<dbReference type="NCBIfam" id="TIGR01245">
    <property type="entry name" value="trpD"/>
    <property type="match status" value="1"/>
</dbReference>
<comment type="caution">
    <text evidence="6">The sequence shown here is derived from an EMBL/GenBank/DDBJ whole genome shotgun (WGS) entry which is preliminary data.</text>
</comment>
<dbReference type="HAMAP" id="MF_00211">
    <property type="entry name" value="TrpD"/>
    <property type="match status" value="1"/>
</dbReference>
<keyword evidence="1 3" id="KW-0328">Glycosyltransferase</keyword>
<dbReference type="GO" id="GO:0005829">
    <property type="term" value="C:cytosol"/>
    <property type="evidence" value="ECO:0007669"/>
    <property type="project" value="TreeGrafter"/>
</dbReference>
<evidence type="ECO:0000313" key="6">
    <source>
        <dbReference type="EMBL" id="KAA6301737.1"/>
    </source>
</evidence>
<protein>
    <recommendedName>
        <fullName evidence="3">Anthranilate phosphoribosyltransferase</fullName>
        <ecNumber evidence="3">2.4.2.18</ecNumber>
    </recommendedName>
</protein>
<evidence type="ECO:0000313" key="7">
    <source>
        <dbReference type="Proteomes" id="UP000324575"/>
    </source>
</evidence>
<name>A0A5M8NZY5_9BACT</name>
<evidence type="ECO:0000259" key="4">
    <source>
        <dbReference type="Pfam" id="PF00591"/>
    </source>
</evidence>
<dbReference type="Pfam" id="PF02885">
    <property type="entry name" value="Glycos_trans_3N"/>
    <property type="match status" value="1"/>
</dbReference>
<feature type="binding site" evidence="3">
    <location>
        <begin position="83"/>
        <end position="84"/>
    </location>
    <ligand>
        <name>5-phospho-alpha-D-ribose 1-diphosphate</name>
        <dbReference type="ChEBI" id="CHEBI:58017"/>
    </ligand>
</feature>
<comment type="caution">
    <text evidence="3">Lacks conserved residue(s) required for the propagation of feature annotation.</text>
</comment>
<reference evidence="6 7" key="1">
    <citation type="submission" date="2019-03" db="EMBL/GenBank/DDBJ databases">
        <title>Single cell metagenomics reveals metabolic interactions within the superorganism composed of flagellate Streblomastix strix and complex community of Bacteroidetes bacteria on its surface.</title>
        <authorList>
            <person name="Treitli S.C."/>
            <person name="Kolisko M."/>
            <person name="Husnik F."/>
            <person name="Keeling P."/>
            <person name="Hampl V."/>
        </authorList>
    </citation>
    <scope>NUCLEOTIDE SEQUENCE [LARGE SCALE GENOMIC DNA]</scope>
    <source>
        <strain evidence="6">St1</strain>
    </source>
</reference>
<evidence type="ECO:0000256" key="2">
    <source>
        <dbReference type="ARBA" id="ARBA00022679"/>
    </source>
</evidence>
<feature type="binding site" evidence="3">
    <location>
        <position position="224"/>
    </location>
    <ligand>
        <name>Mg(2+)</name>
        <dbReference type="ChEBI" id="CHEBI:18420"/>
        <label>2</label>
    </ligand>
</feature>
<keyword evidence="3" id="KW-0057">Aromatic amino acid biosynthesis</keyword>
<feature type="binding site" evidence="3">
    <location>
        <position position="80"/>
    </location>
    <ligand>
        <name>5-phospho-alpha-D-ribose 1-diphosphate</name>
        <dbReference type="ChEBI" id="CHEBI:58017"/>
    </ligand>
</feature>
<organism evidence="6 7">
    <name type="scientific">Candidatus Ordinivivax streblomastigis</name>
    <dbReference type="NCBI Taxonomy" id="2540710"/>
    <lineage>
        <taxon>Bacteria</taxon>
        <taxon>Pseudomonadati</taxon>
        <taxon>Bacteroidota</taxon>
        <taxon>Bacteroidia</taxon>
        <taxon>Bacteroidales</taxon>
        <taxon>Candidatus Ordinivivax</taxon>
    </lineage>
</organism>
<comment type="function">
    <text evidence="3">Catalyzes the transfer of the phosphoribosyl group of 5-phosphorylribose-1-pyrophosphate (PRPP) to anthranilate to yield N-(5'-phosphoribosyl)-anthranilate (PRA).</text>
</comment>
<keyword evidence="3" id="KW-0822">Tryptophan biosynthesis</keyword>
<dbReference type="InterPro" id="IPR017459">
    <property type="entry name" value="Glycosyl_Trfase_fam3_N_dom"/>
</dbReference>
<dbReference type="Proteomes" id="UP000324575">
    <property type="component" value="Unassembled WGS sequence"/>
</dbReference>
<feature type="binding site" evidence="3">
    <location>
        <begin position="90"/>
        <end position="93"/>
    </location>
    <ligand>
        <name>5-phospho-alpha-D-ribose 1-diphosphate</name>
        <dbReference type="ChEBI" id="CHEBI:58017"/>
    </ligand>
</feature>
<dbReference type="Pfam" id="PF00591">
    <property type="entry name" value="Glycos_transf_3"/>
    <property type="match status" value="1"/>
</dbReference>